<evidence type="ECO:0000313" key="3">
    <source>
        <dbReference type="EMBL" id="QCC49100.1"/>
    </source>
</evidence>
<dbReference type="Proteomes" id="UP000296733">
    <property type="component" value="Plasmid unnamed1"/>
</dbReference>
<dbReference type="GeneID" id="39859462"/>
<dbReference type="PANTHER" id="PTHR43428">
    <property type="entry name" value="ARSENATE REDUCTASE"/>
    <property type="match status" value="1"/>
</dbReference>
<dbReference type="InterPro" id="IPR036196">
    <property type="entry name" value="Ptyr_pPase_sf"/>
</dbReference>
<protein>
    <submittedName>
        <fullName evidence="3">Low molecular weight phosphatase family protein</fullName>
    </submittedName>
</protein>
<dbReference type="Pfam" id="PF01451">
    <property type="entry name" value="LMWPc"/>
    <property type="match status" value="1"/>
</dbReference>
<evidence type="ECO:0000256" key="1">
    <source>
        <dbReference type="ARBA" id="ARBA00022849"/>
    </source>
</evidence>
<gene>
    <name evidence="3" type="ORF">DV707_15185</name>
</gene>
<dbReference type="RefSeq" id="WP_103993219.1">
    <property type="nucleotide sequence ID" value="NZ_CP031312.1"/>
</dbReference>
<organism evidence="3 4">
    <name type="scientific">Halobellus limi</name>
    <dbReference type="NCBI Taxonomy" id="699433"/>
    <lineage>
        <taxon>Archaea</taxon>
        <taxon>Methanobacteriati</taxon>
        <taxon>Methanobacteriota</taxon>
        <taxon>Stenosarchaea group</taxon>
        <taxon>Halobacteria</taxon>
        <taxon>Halobacteriales</taxon>
        <taxon>Haloferacaceae</taxon>
        <taxon>Halobellus</taxon>
    </lineage>
</organism>
<accession>A0A4D6H5N6</accession>
<name>A0A4D6H5N6_9EURY</name>
<dbReference type="GO" id="GO:0046685">
    <property type="term" value="P:response to arsenic-containing substance"/>
    <property type="evidence" value="ECO:0007669"/>
    <property type="project" value="UniProtKB-KW"/>
</dbReference>
<geneLocation type="plasmid" evidence="3">
    <name>unnamed1</name>
</geneLocation>
<dbReference type="OrthoDB" id="295776at2157"/>
<evidence type="ECO:0000313" key="4">
    <source>
        <dbReference type="Proteomes" id="UP000296733"/>
    </source>
</evidence>
<dbReference type="Gene3D" id="3.40.50.2300">
    <property type="match status" value="1"/>
</dbReference>
<dbReference type="PANTHER" id="PTHR43428:SF1">
    <property type="entry name" value="ARSENATE REDUCTASE"/>
    <property type="match status" value="1"/>
</dbReference>
<evidence type="ECO:0000259" key="2">
    <source>
        <dbReference type="SMART" id="SM00226"/>
    </source>
</evidence>
<keyword evidence="3" id="KW-0614">Plasmid</keyword>
<dbReference type="InterPro" id="IPR023485">
    <property type="entry name" value="Ptyr_pPase"/>
</dbReference>
<reference evidence="3 4" key="1">
    <citation type="journal article" date="2019" name="Nat. Commun.">
        <title>A new type of DNA phosphorothioation-based antiviral system in archaea.</title>
        <authorList>
            <person name="Xiong L."/>
            <person name="Liu S."/>
            <person name="Chen S."/>
            <person name="Xiao Y."/>
            <person name="Zhu B."/>
            <person name="Gao Y."/>
            <person name="Zhang Y."/>
            <person name="Chen B."/>
            <person name="Luo J."/>
            <person name="Deng Z."/>
            <person name="Chen X."/>
            <person name="Wang L."/>
            <person name="Chen S."/>
        </authorList>
    </citation>
    <scope>NUCLEOTIDE SEQUENCE [LARGE SCALE GENOMIC DNA]</scope>
    <source>
        <strain evidence="3 4">CGMCC 1.10331</strain>
        <plasmid evidence="3 4">unnamed1</plasmid>
    </source>
</reference>
<dbReference type="SMART" id="SM00226">
    <property type="entry name" value="LMWPc"/>
    <property type="match status" value="1"/>
</dbReference>
<dbReference type="KEGG" id="hlm:DV707_15185"/>
<sequence length="155" mass="16745">MTDHSDSPDRSDPTCIAFVCVQNAGRSQMAYAFARRELERRGLEDRIELLTGGTRPAARVHEEVVTAMDAVGVDLSARTPREIAFAEVRDSDYVVTMGCSAADVCPAGWAGENRDWDLEDPDGRPPAEVAAIRDEIERRVGDLLDEVVPGGAGSA</sequence>
<dbReference type="EMBL" id="CP031312">
    <property type="protein sequence ID" value="QCC49100.1"/>
    <property type="molecule type" value="Genomic_DNA"/>
</dbReference>
<proteinExistence type="predicted"/>
<keyword evidence="1" id="KW-0059">Arsenical resistance</keyword>
<dbReference type="SUPFAM" id="SSF52788">
    <property type="entry name" value="Phosphotyrosine protein phosphatases I"/>
    <property type="match status" value="1"/>
</dbReference>
<dbReference type="AlphaFoldDB" id="A0A4D6H5N6"/>
<feature type="domain" description="Phosphotyrosine protein phosphatase I" evidence="2">
    <location>
        <begin position="14"/>
        <end position="146"/>
    </location>
</feature>